<gene>
    <name evidence="14" type="ORF">DB31_3844</name>
</gene>
<evidence type="ECO:0000259" key="13">
    <source>
        <dbReference type="PROSITE" id="PS51379"/>
    </source>
</evidence>
<dbReference type="EC" id="1.3.1.1" evidence="12"/>
<evidence type="ECO:0000256" key="6">
    <source>
        <dbReference type="ARBA" id="ARBA00030119"/>
    </source>
</evidence>
<comment type="caution">
    <text evidence="14">The sequence shown here is derived from an EMBL/GenBank/DDBJ whole genome shotgun (WGS) entry which is preliminary data.</text>
</comment>
<dbReference type="EMBL" id="JMCB01000020">
    <property type="protein sequence ID" value="KFE62730.1"/>
    <property type="molecule type" value="Genomic_DNA"/>
</dbReference>
<dbReference type="InterPro" id="IPR017896">
    <property type="entry name" value="4Fe4S_Fe-S-bd"/>
</dbReference>
<dbReference type="AlphaFoldDB" id="A0A085W4W7"/>
<proteinExistence type="inferred from homology"/>
<dbReference type="Pfam" id="PF12838">
    <property type="entry name" value="Fer4_7"/>
    <property type="match status" value="1"/>
</dbReference>
<dbReference type="GO" id="GO:0046872">
    <property type="term" value="F:metal ion binding"/>
    <property type="evidence" value="ECO:0007669"/>
    <property type="project" value="UniProtKB-KW"/>
</dbReference>
<accession>A0A085W4W7</accession>
<keyword evidence="5" id="KW-0411">Iron-sulfur</keyword>
<dbReference type="GO" id="GO:0004159">
    <property type="term" value="F:dihydropyrimidine dehydrogenase (NAD+) activity"/>
    <property type="evidence" value="ECO:0007669"/>
    <property type="project" value="UniProtKB-EC"/>
</dbReference>
<dbReference type="Proteomes" id="UP000028725">
    <property type="component" value="Unassembled WGS sequence"/>
</dbReference>
<dbReference type="PANTHER" id="PTHR43073:SF2">
    <property type="entry name" value="DIHYDROPYRIMIDINE DEHYDROGENASE [NADP(+)]"/>
    <property type="match status" value="1"/>
</dbReference>
<dbReference type="Gene3D" id="3.20.20.70">
    <property type="entry name" value="Aldolase class I"/>
    <property type="match status" value="1"/>
</dbReference>
<dbReference type="STRING" id="394096.DB31_3844"/>
<evidence type="ECO:0000313" key="14">
    <source>
        <dbReference type="EMBL" id="KFE62730.1"/>
    </source>
</evidence>
<dbReference type="OrthoDB" id="9802377at2"/>
<dbReference type="CDD" id="cd02940">
    <property type="entry name" value="DHPD_FMN"/>
    <property type="match status" value="1"/>
</dbReference>
<dbReference type="RefSeq" id="WP_044197012.1">
    <property type="nucleotide sequence ID" value="NZ_JMCB01000020.1"/>
</dbReference>
<evidence type="ECO:0000256" key="9">
    <source>
        <dbReference type="ARBA" id="ARBA00048792"/>
    </source>
</evidence>
<dbReference type="PROSITE" id="PS51379">
    <property type="entry name" value="4FE4S_FER_2"/>
    <property type="match status" value="2"/>
</dbReference>
<reference evidence="14 15" key="1">
    <citation type="submission" date="2014-04" db="EMBL/GenBank/DDBJ databases">
        <title>Genome assembly of Hyalangium minutum DSM 14724.</title>
        <authorList>
            <person name="Sharma G."/>
            <person name="Subramanian S."/>
        </authorList>
    </citation>
    <scope>NUCLEOTIDE SEQUENCE [LARGE SCALE GENOMIC DNA]</scope>
    <source>
        <strain evidence="14 15">DSM 14724</strain>
    </source>
</reference>
<comment type="catalytic activity">
    <reaction evidence="8">
        <text>5,6-dihydrothymine + NAD(+) = thymine + NADH + H(+)</text>
        <dbReference type="Rhea" id="RHEA:28791"/>
        <dbReference type="ChEBI" id="CHEBI:15378"/>
        <dbReference type="ChEBI" id="CHEBI:17821"/>
        <dbReference type="ChEBI" id="CHEBI:27468"/>
        <dbReference type="ChEBI" id="CHEBI:57540"/>
        <dbReference type="ChEBI" id="CHEBI:57945"/>
        <dbReference type="EC" id="1.3.1.1"/>
    </reaction>
</comment>
<comment type="catalytic activity">
    <reaction evidence="9">
        <text>5,6-dihydrouracil + NAD(+) = uracil + NADH + H(+)</text>
        <dbReference type="Rhea" id="RHEA:20189"/>
        <dbReference type="ChEBI" id="CHEBI:15378"/>
        <dbReference type="ChEBI" id="CHEBI:15901"/>
        <dbReference type="ChEBI" id="CHEBI:17568"/>
        <dbReference type="ChEBI" id="CHEBI:57540"/>
        <dbReference type="ChEBI" id="CHEBI:57945"/>
        <dbReference type="EC" id="1.3.1.1"/>
    </reaction>
</comment>
<dbReference type="PATRIC" id="fig|394096.3.peg.7580"/>
<dbReference type="Gene3D" id="3.30.70.20">
    <property type="match status" value="1"/>
</dbReference>
<evidence type="ECO:0000313" key="15">
    <source>
        <dbReference type="Proteomes" id="UP000028725"/>
    </source>
</evidence>
<evidence type="ECO:0000256" key="7">
    <source>
        <dbReference type="ARBA" id="ARBA00032722"/>
    </source>
</evidence>
<evidence type="ECO:0000256" key="8">
    <source>
        <dbReference type="ARBA" id="ARBA00047685"/>
    </source>
</evidence>
<keyword evidence="3" id="KW-0560">Oxidoreductase</keyword>
<evidence type="ECO:0000256" key="1">
    <source>
        <dbReference type="ARBA" id="ARBA00010804"/>
    </source>
</evidence>
<evidence type="ECO:0000256" key="11">
    <source>
        <dbReference type="ARBA" id="ARBA00049714"/>
    </source>
</evidence>
<dbReference type="FunFam" id="3.20.20.70:FF:000027">
    <property type="entry name" value="Dihydropyrimidine dehydrogenase [NADP(+)]"/>
    <property type="match status" value="1"/>
</dbReference>
<name>A0A085W4W7_9BACT</name>
<dbReference type="SUPFAM" id="SSF54862">
    <property type="entry name" value="4Fe-4S ferredoxins"/>
    <property type="match status" value="1"/>
</dbReference>
<dbReference type="GO" id="GO:0005737">
    <property type="term" value="C:cytoplasm"/>
    <property type="evidence" value="ECO:0007669"/>
    <property type="project" value="InterPro"/>
</dbReference>
<dbReference type="Pfam" id="PF01180">
    <property type="entry name" value="DHO_dh"/>
    <property type="match status" value="1"/>
</dbReference>
<feature type="domain" description="4Fe-4S ferredoxin-type" evidence="13">
    <location>
        <begin position="333"/>
        <end position="362"/>
    </location>
</feature>
<dbReference type="GO" id="GO:0051536">
    <property type="term" value="F:iron-sulfur cluster binding"/>
    <property type="evidence" value="ECO:0007669"/>
    <property type="project" value="UniProtKB-KW"/>
</dbReference>
<dbReference type="PANTHER" id="PTHR43073">
    <property type="entry name" value="DIHYDROPYRIMIDINE DEHYDROGENASE [NADP(+)]"/>
    <property type="match status" value="1"/>
</dbReference>
<dbReference type="PROSITE" id="PS00198">
    <property type="entry name" value="4FE4S_FER_1"/>
    <property type="match status" value="1"/>
</dbReference>
<evidence type="ECO:0000256" key="12">
    <source>
        <dbReference type="ARBA" id="ARBA00049728"/>
    </source>
</evidence>
<sequence>MADLEIDFCGVRSPNPFWLASAPPTNTGDQVMRAFDAGWGGAVWKTLGNPIVNVTSRFGGIDYGSTRLMGLNNIELITDRPLEVNLREMREVKRRYPKHTLIASLMVETKEEWKEIIRKAEDTGADLLELNFGCPHGMCERGMGSAVGQEPKVLEEIARWAMEYAQVPVIVKLTPNVGDILEPGEAAVRAGVPALSLINTVKSLMGVDLDRMVPLPRVGNASTNGGYCGPAVKPIALHLMSQLSRHPQCGKLAISGIGGISNWKDAAEFIALGATSVQVCTAVMHYGYRIVEDMIEGLSNFLDEKGMKSVMELRGRAVPAYQDWGELDLSYKLVAKINEDKCIGCQLCYVACMDGSHQCIHVPGRTEEESRKAGHTHIPKDIPNRVVTAKAGTPGARVPFVDNDECVGCNLCQLVCPVPDCITMEELPTGKPMETWNDRVAKGTDFVPGGLEATQAARRKSG</sequence>
<keyword evidence="2" id="KW-0479">Metal-binding</keyword>
<comment type="function">
    <text evidence="10">Involved in pyrimidine base degradation. Catalyzes physiologically the reduction of uracil to 5,6-dihydrouracil (DHU) by using NADH as a specific cosubstrate. It also catalyzes the reverse reaction and the reduction of thymine to 5,6-dihydrothymine (DHT).</text>
</comment>
<dbReference type="InterPro" id="IPR017900">
    <property type="entry name" value="4Fe4S_Fe_S_CS"/>
</dbReference>
<keyword evidence="4" id="KW-0408">Iron</keyword>
<comment type="subunit">
    <text evidence="11">Heterotetramer of 2 PreA and 2 PreT subunits.</text>
</comment>
<evidence type="ECO:0000256" key="4">
    <source>
        <dbReference type="ARBA" id="ARBA00023004"/>
    </source>
</evidence>
<dbReference type="NCBIfam" id="NF006183">
    <property type="entry name" value="PRK08318.1"/>
    <property type="match status" value="1"/>
</dbReference>
<evidence type="ECO:0000256" key="10">
    <source>
        <dbReference type="ARBA" id="ARBA00049578"/>
    </source>
</evidence>
<dbReference type="InterPro" id="IPR005720">
    <property type="entry name" value="Dihydroorotate_DH_cat"/>
</dbReference>
<evidence type="ECO:0000256" key="5">
    <source>
        <dbReference type="ARBA" id="ARBA00023014"/>
    </source>
</evidence>
<evidence type="ECO:0000256" key="2">
    <source>
        <dbReference type="ARBA" id="ARBA00022723"/>
    </source>
</evidence>
<evidence type="ECO:0000256" key="3">
    <source>
        <dbReference type="ARBA" id="ARBA00023002"/>
    </source>
</evidence>
<protein>
    <recommendedName>
        <fullName evidence="12">dihydrouracil dehydrogenase (NAD(+))</fullName>
        <ecNumber evidence="12">1.3.1.1</ecNumber>
    </recommendedName>
    <alternativeName>
        <fullName evidence="7">Dihydrothymine dehydrogenase</fullName>
    </alternativeName>
    <alternativeName>
        <fullName evidence="6">Dihydrouracil dehydrogenase</fullName>
    </alternativeName>
</protein>
<organism evidence="14 15">
    <name type="scientific">Hyalangium minutum</name>
    <dbReference type="NCBI Taxonomy" id="394096"/>
    <lineage>
        <taxon>Bacteria</taxon>
        <taxon>Pseudomonadati</taxon>
        <taxon>Myxococcota</taxon>
        <taxon>Myxococcia</taxon>
        <taxon>Myxococcales</taxon>
        <taxon>Cystobacterineae</taxon>
        <taxon>Archangiaceae</taxon>
        <taxon>Hyalangium</taxon>
    </lineage>
</organism>
<dbReference type="InterPro" id="IPR013785">
    <property type="entry name" value="Aldolase_TIM"/>
</dbReference>
<feature type="domain" description="4Fe-4S ferredoxin-type" evidence="13">
    <location>
        <begin position="397"/>
        <end position="427"/>
    </location>
</feature>
<keyword evidence="15" id="KW-1185">Reference proteome</keyword>
<dbReference type="SUPFAM" id="SSF51395">
    <property type="entry name" value="FMN-linked oxidoreductases"/>
    <property type="match status" value="1"/>
</dbReference>
<comment type="similarity">
    <text evidence="1">Belongs to the dihydropyrimidine dehydrogenase family.</text>
</comment>